<evidence type="ECO:0000256" key="4">
    <source>
        <dbReference type="ARBA" id="ARBA00022694"/>
    </source>
</evidence>
<evidence type="ECO:0000256" key="2">
    <source>
        <dbReference type="ARBA" id="ARBA00022679"/>
    </source>
</evidence>
<evidence type="ECO:0000313" key="9">
    <source>
        <dbReference type="Proteomes" id="UP000625711"/>
    </source>
</evidence>
<evidence type="ECO:0000313" key="8">
    <source>
        <dbReference type="EMBL" id="KAF7266072.1"/>
    </source>
</evidence>
<dbReference type="SMART" id="SM01144">
    <property type="entry name" value="DTW"/>
    <property type="match status" value="1"/>
</dbReference>
<comment type="catalytic activity">
    <reaction evidence="6">
        <text>a uridine in tRNA + S-adenosyl-L-methionine = a 3-[(3S)-3-amino-3-carboxypropyl]uridine in tRNA + S-methyl-5'-thioadenosine + H(+)</text>
        <dbReference type="Rhea" id="RHEA:62432"/>
        <dbReference type="Rhea" id="RHEA-COMP:13339"/>
        <dbReference type="Rhea" id="RHEA-COMP:16092"/>
        <dbReference type="ChEBI" id="CHEBI:15378"/>
        <dbReference type="ChEBI" id="CHEBI:17509"/>
        <dbReference type="ChEBI" id="CHEBI:59789"/>
        <dbReference type="ChEBI" id="CHEBI:65315"/>
        <dbReference type="ChEBI" id="CHEBI:82930"/>
        <dbReference type="EC" id="2.5.1.25"/>
    </reaction>
</comment>
<dbReference type="InterPro" id="IPR005636">
    <property type="entry name" value="DTW"/>
</dbReference>
<dbReference type="PANTHER" id="PTHR21392:SF0">
    <property type="entry name" value="TRNA-URIDINE AMINOCARBOXYPROPYLTRANSFERASE 2"/>
    <property type="match status" value="1"/>
</dbReference>
<dbReference type="OrthoDB" id="408541at2759"/>
<sequence>MDLDQEILIDLCGLPIEPPKMREICSQCQRPMTVCYCDSLPSPPLCPSSRIILLQHPAEEKRCLRTAPMLELGLSDGKCLIFKGKKFPGVHHDLSEILRDPNTLLLYPSPNALDIATISAEKCPQTGYNVIILDGTWPQAKAIYSANPALHKLKQIKLLNRDTSNYIIRTQPADGCLSTLETGAICLSLLEKDSVYKTKLLEPLKLMCEFQLQNGAVSHQSKEFLIKNNSYPKLIGKRLNKVLKSAEQLKCNFS</sequence>
<organism evidence="8 9">
    <name type="scientific">Rhynchophorus ferrugineus</name>
    <name type="common">Red palm weevil</name>
    <name type="synonym">Curculio ferrugineus</name>
    <dbReference type="NCBI Taxonomy" id="354439"/>
    <lineage>
        <taxon>Eukaryota</taxon>
        <taxon>Metazoa</taxon>
        <taxon>Ecdysozoa</taxon>
        <taxon>Arthropoda</taxon>
        <taxon>Hexapoda</taxon>
        <taxon>Insecta</taxon>
        <taxon>Pterygota</taxon>
        <taxon>Neoptera</taxon>
        <taxon>Endopterygota</taxon>
        <taxon>Coleoptera</taxon>
        <taxon>Polyphaga</taxon>
        <taxon>Cucujiformia</taxon>
        <taxon>Curculionidae</taxon>
        <taxon>Dryophthorinae</taxon>
        <taxon>Rhynchophorus</taxon>
    </lineage>
</organism>
<evidence type="ECO:0000256" key="3">
    <source>
        <dbReference type="ARBA" id="ARBA00022691"/>
    </source>
</evidence>
<proteinExistence type="inferred from homology"/>
<dbReference type="PANTHER" id="PTHR21392">
    <property type="entry name" value="TRNA-URIDINE AMINOCARBOXYPROPYLTRANSFERASE 2"/>
    <property type="match status" value="1"/>
</dbReference>
<name>A0A834HP95_RHYFE</name>
<feature type="domain" description="DTW" evidence="7">
    <location>
        <begin position="21"/>
        <end position="216"/>
    </location>
</feature>
<evidence type="ECO:0000256" key="6">
    <source>
        <dbReference type="ARBA" id="ARBA00048718"/>
    </source>
</evidence>
<dbReference type="AlphaFoldDB" id="A0A834HP95"/>
<dbReference type="Proteomes" id="UP000625711">
    <property type="component" value="Unassembled WGS sequence"/>
</dbReference>
<evidence type="ECO:0000256" key="1">
    <source>
        <dbReference type="ARBA" id="ARBA00012386"/>
    </source>
</evidence>
<dbReference type="GO" id="GO:0016432">
    <property type="term" value="F:tRNA-uridine aminocarboxypropyltransferase activity"/>
    <property type="evidence" value="ECO:0007669"/>
    <property type="project" value="UniProtKB-EC"/>
</dbReference>
<reference evidence="8" key="1">
    <citation type="submission" date="2020-08" db="EMBL/GenBank/DDBJ databases">
        <title>Genome sequencing and assembly of the red palm weevil Rhynchophorus ferrugineus.</title>
        <authorList>
            <person name="Dias G.B."/>
            <person name="Bergman C.M."/>
            <person name="Manee M."/>
        </authorList>
    </citation>
    <scope>NUCLEOTIDE SEQUENCE</scope>
    <source>
        <strain evidence="8">AA-2017</strain>
        <tissue evidence="8">Whole larva</tissue>
    </source>
</reference>
<comment type="caution">
    <text evidence="8">The sequence shown here is derived from an EMBL/GenBank/DDBJ whole genome shotgun (WGS) entry which is preliminary data.</text>
</comment>
<comment type="similarity">
    <text evidence="5">Belongs to the TDD superfamily. DTWD2 family.</text>
</comment>
<keyword evidence="4" id="KW-0819">tRNA processing</keyword>
<protein>
    <recommendedName>
        <fullName evidence="1">tRNA-uridine aminocarboxypropyltransferase</fullName>
        <ecNumber evidence="1">2.5.1.25</ecNumber>
    </recommendedName>
</protein>
<keyword evidence="3" id="KW-0949">S-adenosyl-L-methionine</keyword>
<accession>A0A834HP95</accession>
<evidence type="ECO:0000259" key="7">
    <source>
        <dbReference type="SMART" id="SM01144"/>
    </source>
</evidence>
<dbReference type="GO" id="GO:0008033">
    <property type="term" value="P:tRNA processing"/>
    <property type="evidence" value="ECO:0007669"/>
    <property type="project" value="UniProtKB-KW"/>
</dbReference>
<dbReference type="EC" id="2.5.1.25" evidence="1"/>
<dbReference type="Pfam" id="PF03942">
    <property type="entry name" value="DTW"/>
    <property type="match status" value="1"/>
</dbReference>
<dbReference type="EMBL" id="JAACXV010014571">
    <property type="protein sequence ID" value="KAF7266072.1"/>
    <property type="molecule type" value="Genomic_DNA"/>
</dbReference>
<keyword evidence="2" id="KW-0808">Transferase</keyword>
<dbReference type="InterPro" id="IPR039262">
    <property type="entry name" value="DTWD2/TAPT"/>
</dbReference>
<gene>
    <name evidence="8" type="ORF">GWI33_020584</name>
</gene>
<evidence type="ECO:0000256" key="5">
    <source>
        <dbReference type="ARBA" id="ARBA00034489"/>
    </source>
</evidence>
<keyword evidence="9" id="KW-1185">Reference proteome</keyword>